<dbReference type="GO" id="GO:0009253">
    <property type="term" value="P:peptidoglycan catabolic process"/>
    <property type="evidence" value="ECO:0007669"/>
    <property type="project" value="TreeGrafter"/>
</dbReference>
<evidence type="ECO:0000256" key="6">
    <source>
        <dbReference type="SAM" id="MobiDB-lite"/>
    </source>
</evidence>
<dbReference type="KEGG" id="zmp:Zymop_1475"/>
<organism evidence="9 10">
    <name type="scientific">Zymomonas mobilis subsp. pomaceae (strain ATCC 29192 / DSM 22645 / JCM 10191 / CCUG 17912 / NBRC 13757 / NCIMB 11200 / NRRL B-4491 / Barker I)</name>
    <dbReference type="NCBI Taxonomy" id="579138"/>
    <lineage>
        <taxon>Bacteria</taxon>
        <taxon>Pseudomonadati</taxon>
        <taxon>Pseudomonadota</taxon>
        <taxon>Alphaproteobacteria</taxon>
        <taxon>Sphingomonadales</taxon>
        <taxon>Zymomonadaceae</taxon>
        <taxon>Zymomonas</taxon>
    </lineage>
</organism>
<dbReference type="SMART" id="SM00925">
    <property type="entry name" value="MltA"/>
    <property type="match status" value="1"/>
</dbReference>
<dbReference type="AlphaFoldDB" id="F8EVM8"/>
<evidence type="ECO:0000256" key="2">
    <source>
        <dbReference type="ARBA" id="ARBA00012587"/>
    </source>
</evidence>
<dbReference type="GO" id="GO:0071555">
    <property type="term" value="P:cell wall organization"/>
    <property type="evidence" value="ECO:0007669"/>
    <property type="project" value="UniProtKB-KW"/>
</dbReference>
<dbReference type="InterPro" id="IPR010611">
    <property type="entry name" value="3D_dom"/>
</dbReference>
<proteinExistence type="predicted"/>
<dbReference type="PROSITE" id="PS51257">
    <property type="entry name" value="PROKAR_LIPOPROTEIN"/>
    <property type="match status" value="1"/>
</dbReference>
<dbReference type="HOGENOM" id="CLU_037751_0_1_5"/>
<evidence type="ECO:0000256" key="7">
    <source>
        <dbReference type="SAM" id="SignalP"/>
    </source>
</evidence>
<dbReference type="EC" id="4.2.2.n1" evidence="2"/>
<dbReference type="GO" id="GO:0019867">
    <property type="term" value="C:outer membrane"/>
    <property type="evidence" value="ECO:0007669"/>
    <property type="project" value="InterPro"/>
</dbReference>
<dbReference type="EMBL" id="CP002865">
    <property type="protein sequence ID" value="AEI38365.1"/>
    <property type="molecule type" value="Genomic_DNA"/>
</dbReference>
<dbReference type="Pfam" id="PF06725">
    <property type="entry name" value="3D"/>
    <property type="match status" value="1"/>
</dbReference>
<feature type="compositionally biased region" description="Polar residues" evidence="6">
    <location>
        <begin position="437"/>
        <end position="448"/>
    </location>
</feature>
<dbReference type="GO" id="GO:0008933">
    <property type="term" value="F:peptidoglycan lytic transglycosylase activity"/>
    <property type="evidence" value="ECO:0007669"/>
    <property type="project" value="TreeGrafter"/>
</dbReference>
<dbReference type="PANTHER" id="PTHR30124">
    <property type="entry name" value="MEMBRANE-BOUND LYTIC MUREIN TRANSGLYCOSYLASE A"/>
    <property type="match status" value="1"/>
</dbReference>
<keyword evidence="4" id="KW-0961">Cell wall biogenesis/degradation</keyword>
<evidence type="ECO:0000256" key="4">
    <source>
        <dbReference type="ARBA" id="ARBA00023316"/>
    </source>
</evidence>
<keyword evidence="3" id="KW-0456">Lyase</keyword>
<evidence type="ECO:0000256" key="5">
    <source>
        <dbReference type="ARBA" id="ARBA00030918"/>
    </source>
</evidence>
<dbReference type="eggNOG" id="COG2821">
    <property type="taxonomic scope" value="Bacteria"/>
</dbReference>
<comment type="catalytic activity">
    <reaction evidence="1">
        <text>Exolytic cleavage of the (1-&gt;4)-beta-glycosidic linkage between N-acetylmuramic acid (MurNAc) and N-acetylglucosamine (GlcNAc) residues in peptidoglycan, from either the reducing or the non-reducing ends of the peptidoglycan chains, with concomitant formation of a 1,6-anhydrobond in the MurNAc residue.</text>
        <dbReference type="EC" id="4.2.2.n1"/>
    </reaction>
</comment>
<evidence type="ECO:0000256" key="1">
    <source>
        <dbReference type="ARBA" id="ARBA00001420"/>
    </source>
</evidence>
<protein>
    <recommendedName>
        <fullName evidence="2">peptidoglycan lytic exotransglycosylase</fullName>
        <ecNumber evidence="2">4.2.2.n1</ecNumber>
    </recommendedName>
    <alternativeName>
        <fullName evidence="5">Murein hydrolase A</fullName>
    </alternativeName>
</protein>
<reference evidence="9 10" key="1">
    <citation type="journal article" date="2011" name="J. Bacteriol.">
        <title>Genome sequence of the ethanol-producing Zymomonas mobilis subsp. pomaceae lectotype strain ATCC 29192.</title>
        <authorList>
            <person name="Kouvelis V.N."/>
            <person name="Davenport K.W."/>
            <person name="Brettin T.S."/>
            <person name="Bruce D."/>
            <person name="Detter C."/>
            <person name="Han C.S."/>
            <person name="Nolan M."/>
            <person name="Tapia R."/>
            <person name="Damoulaki A."/>
            <person name="Kyrpides N.C."/>
            <person name="Typas M.A."/>
            <person name="Pappas K.M."/>
        </authorList>
    </citation>
    <scope>NUCLEOTIDE SEQUENCE [LARGE SCALE GENOMIC DNA]</scope>
    <source>
        <strain evidence="10">ATCC 29192 / DSM 22645 / JCM 10191 / CCUG 17912 / NBRC 13757 / NCIMB 11200 / NRRL B-4491 / Barker I</strain>
    </source>
</reference>
<name>F8EVM8_ZYMMT</name>
<feature type="compositionally biased region" description="Pro residues" evidence="6">
    <location>
        <begin position="39"/>
        <end position="48"/>
    </location>
</feature>
<dbReference type="InterPro" id="IPR036908">
    <property type="entry name" value="RlpA-like_sf"/>
</dbReference>
<evidence type="ECO:0000259" key="8">
    <source>
        <dbReference type="SMART" id="SM00925"/>
    </source>
</evidence>
<feature type="region of interest" description="Disordered" evidence="6">
    <location>
        <begin position="37"/>
        <end position="73"/>
    </location>
</feature>
<dbReference type="STRING" id="579138.Zymop_1475"/>
<dbReference type="PATRIC" id="fig|579138.3.peg.1563"/>
<dbReference type="Pfam" id="PF03562">
    <property type="entry name" value="MltA"/>
    <property type="match status" value="1"/>
</dbReference>
<dbReference type="CDD" id="cd14485">
    <property type="entry name" value="mltA_like_LT_A"/>
    <property type="match status" value="1"/>
</dbReference>
<dbReference type="PIRSF" id="PIRSF019422">
    <property type="entry name" value="MltA"/>
    <property type="match status" value="1"/>
</dbReference>
<gene>
    <name evidence="9" type="ordered locus">Zymop_1475</name>
</gene>
<feature type="region of interest" description="Disordered" evidence="6">
    <location>
        <begin position="427"/>
        <end position="448"/>
    </location>
</feature>
<evidence type="ECO:0000313" key="9">
    <source>
        <dbReference type="EMBL" id="AEI38365.1"/>
    </source>
</evidence>
<dbReference type="InterPro" id="IPR026044">
    <property type="entry name" value="MltA"/>
</dbReference>
<evidence type="ECO:0000256" key="3">
    <source>
        <dbReference type="ARBA" id="ARBA00023239"/>
    </source>
</evidence>
<sequence length="448" mass="48123">MNSVVFKKDTSFSARRLSAVFLSLGLSLSACSTLHPPHIEPAPQPAPPSAEKNKPVAPSNNNKQPENAKQAGIRPQNFSVSWVGMTNEKAASALAAFQQSCPFLISHTDKSGLTEKEDWSTPCSAAQAMTGNNSSGQAIAFFDRYFEPVVVGDGKAFVTGYYEPQILASSQPKTNYNTPIYRRPADLIEVHLGDFQSTLKGRSVRGRVEKGQLVPYFDRAAIDKGALSNRHLEIAWAADPVALFFLQIQGSGRLALEDGRVIPVEYDGQNGHDYKAIGRLLVQKGALENSQATMSGITDWLHSHPTEAVGIMENNPSYVFFRERGDRNPLGAIGIPVIAETSLAVDPAYIPLGAPVVLMLDTKHGGDSPFVNGVWIAQDKGGAIKGLNRFDSYWGYGAKAEHIAGGLASHGSAWLLLPKGVAARIGSEKHDKAQEGTKISGSTGSDKK</sequence>
<dbReference type="Gene3D" id="2.40.40.10">
    <property type="entry name" value="RlpA-like domain"/>
    <property type="match status" value="1"/>
</dbReference>
<accession>F8EVM8</accession>
<dbReference type="PANTHER" id="PTHR30124:SF0">
    <property type="entry name" value="MEMBRANE-BOUND LYTIC MUREIN TRANSGLYCOSYLASE A"/>
    <property type="match status" value="1"/>
</dbReference>
<dbReference type="Proteomes" id="UP000000491">
    <property type="component" value="Chromosome"/>
</dbReference>
<feature type="domain" description="Lytic transglycosylase MltA" evidence="8">
    <location>
        <begin position="165"/>
        <end position="322"/>
    </location>
</feature>
<keyword evidence="7" id="KW-0732">Signal</keyword>
<dbReference type="GO" id="GO:0004553">
    <property type="term" value="F:hydrolase activity, hydrolyzing O-glycosyl compounds"/>
    <property type="evidence" value="ECO:0007669"/>
    <property type="project" value="InterPro"/>
</dbReference>
<dbReference type="InterPro" id="IPR005300">
    <property type="entry name" value="MltA_B"/>
</dbReference>
<feature type="chain" id="PRO_5003376423" description="peptidoglycan lytic exotransglycosylase" evidence="7">
    <location>
        <begin position="33"/>
        <end position="448"/>
    </location>
</feature>
<feature type="compositionally biased region" description="Polar residues" evidence="6">
    <location>
        <begin position="58"/>
        <end position="67"/>
    </location>
</feature>
<dbReference type="SUPFAM" id="SSF50685">
    <property type="entry name" value="Barwin-like endoglucanases"/>
    <property type="match status" value="1"/>
</dbReference>
<evidence type="ECO:0000313" key="10">
    <source>
        <dbReference type="Proteomes" id="UP000000491"/>
    </source>
</evidence>
<dbReference type="GO" id="GO:0009254">
    <property type="term" value="P:peptidoglycan turnover"/>
    <property type="evidence" value="ECO:0007669"/>
    <property type="project" value="InterPro"/>
</dbReference>
<dbReference type="Gene3D" id="2.40.240.50">
    <property type="entry name" value="Barwin-like endoglucanases"/>
    <property type="match status" value="1"/>
</dbReference>
<dbReference type="CDD" id="cd14668">
    <property type="entry name" value="mlta_B"/>
    <property type="match status" value="1"/>
</dbReference>
<feature type="signal peptide" evidence="7">
    <location>
        <begin position="1"/>
        <end position="32"/>
    </location>
</feature>